<feature type="domain" description="HD" evidence="11">
    <location>
        <begin position="234"/>
        <end position="321"/>
    </location>
</feature>
<dbReference type="InterPro" id="IPR032810">
    <property type="entry name" value="CCA-adding_enz_C"/>
</dbReference>
<dbReference type="SUPFAM" id="SSF81891">
    <property type="entry name" value="Poly A polymerase C-terminal region-like"/>
    <property type="match status" value="1"/>
</dbReference>
<keyword evidence="3" id="KW-0819">tRNA processing</keyword>
<dbReference type="PANTHER" id="PTHR46173">
    <property type="entry name" value="CCA TRNA NUCLEOTIDYLTRANSFERASE 1, MITOCHONDRIAL"/>
    <property type="match status" value="1"/>
</dbReference>
<keyword evidence="2 9" id="KW-0808">Transferase</keyword>
<proteinExistence type="inferred from homology"/>
<dbReference type="GO" id="GO:0000049">
    <property type="term" value="F:tRNA binding"/>
    <property type="evidence" value="ECO:0007669"/>
    <property type="project" value="TreeGrafter"/>
</dbReference>
<dbReference type="Gene3D" id="1.10.3090.10">
    <property type="entry name" value="cca-adding enzyme, domain 2"/>
    <property type="match status" value="1"/>
</dbReference>
<keyword evidence="7" id="KW-0460">Magnesium</keyword>
<accession>A0A1F7I7M0</accession>
<comment type="caution">
    <text evidence="14">The sequence shown here is derived from an EMBL/GenBank/DDBJ whole genome shotgun (WGS) entry which is preliminary data.</text>
</comment>
<sequence length="437" mass="50058">MTVFRTHGYEIFLVGGAVRDLLLQKETENWDFTTSAHPEQIQKLFEKSLYNNDYGTVTILIEQDGKTYPFEVTPFRKESSYENNRHPTNIDWATSIEEDLQRRDFTINALAFDGKKIVDTTGGIADMEQKIIRAVGDPETRFKEDALRLIRAIRFTAELEFLIEDNTRAAITANAALIENISWERIRDEFLKILASDHPAEGILFLKQTNLLKYILPELEACFAIEQKSPERHHIYDVGIHSIEALRHTPATDPIVRFATLIHDIGKVATMQKDEKTGVITFYDHEIVGAKQAEAIADRFRLSRKQKEKLVLLVRRHMFTVGEMQTDKAIRRFIRTVGKENLQDILDLRSGDRIGSGAKPTSWRTELFIKRLAEVQKEPFTVRDLKITGHDVMKTLGIKPGPEIGKILAKLFDDVVEGKLKNDKKVLLTELTKDKKS</sequence>
<evidence type="ECO:0000256" key="5">
    <source>
        <dbReference type="ARBA" id="ARBA00022723"/>
    </source>
</evidence>
<dbReference type="InterPro" id="IPR006674">
    <property type="entry name" value="HD_domain"/>
</dbReference>
<dbReference type="Pfam" id="PF01966">
    <property type="entry name" value="HD"/>
    <property type="match status" value="1"/>
</dbReference>
<evidence type="ECO:0000256" key="9">
    <source>
        <dbReference type="RuleBase" id="RU003953"/>
    </source>
</evidence>
<feature type="domain" description="Poly A polymerase head" evidence="10">
    <location>
        <begin position="11"/>
        <end position="133"/>
    </location>
</feature>
<dbReference type="InterPro" id="IPR032828">
    <property type="entry name" value="PolyA_RNA-bd"/>
</dbReference>
<organism evidence="14 15">
    <name type="scientific">Candidatus Roizmanbacteria bacterium RIFCSPHIGHO2_12_FULL_44_10</name>
    <dbReference type="NCBI Taxonomy" id="1802054"/>
    <lineage>
        <taxon>Bacteria</taxon>
        <taxon>Candidatus Roizmaniibacteriota</taxon>
    </lineage>
</organism>
<keyword evidence="6" id="KW-0547">Nucleotide-binding</keyword>
<comment type="cofactor">
    <cofactor evidence="1">
        <name>Mg(2+)</name>
        <dbReference type="ChEBI" id="CHEBI:18420"/>
    </cofactor>
</comment>
<dbReference type="Gene3D" id="3.30.460.10">
    <property type="entry name" value="Beta Polymerase, domain 2"/>
    <property type="match status" value="1"/>
</dbReference>
<dbReference type="GO" id="GO:0046872">
    <property type="term" value="F:metal ion binding"/>
    <property type="evidence" value="ECO:0007669"/>
    <property type="project" value="UniProtKB-KW"/>
</dbReference>
<gene>
    <name evidence="14" type="ORF">A3F34_01360</name>
</gene>
<protein>
    <recommendedName>
        <fullName evidence="16">HD domain-containing protein</fullName>
    </recommendedName>
</protein>
<dbReference type="Pfam" id="PF12627">
    <property type="entry name" value="PolyA_pol_RNAbd"/>
    <property type="match status" value="1"/>
</dbReference>
<keyword evidence="5" id="KW-0479">Metal-binding</keyword>
<evidence type="ECO:0000256" key="6">
    <source>
        <dbReference type="ARBA" id="ARBA00022741"/>
    </source>
</evidence>
<dbReference type="GO" id="GO:0016779">
    <property type="term" value="F:nucleotidyltransferase activity"/>
    <property type="evidence" value="ECO:0007669"/>
    <property type="project" value="UniProtKB-KW"/>
</dbReference>
<evidence type="ECO:0000256" key="3">
    <source>
        <dbReference type="ARBA" id="ARBA00022694"/>
    </source>
</evidence>
<evidence type="ECO:0000256" key="1">
    <source>
        <dbReference type="ARBA" id="ARBA00001946"/>
    </source>
</evidence>
<feature type="domain" description="tRNA nucleotidyltransferase/poly(A) polymerase RNA and SrmB- binding" evidence="12">
    <location>
        <begin position="161"/>
        <end position="221"/>
    </location>
</feature>
<dbReference type="Gene3D" id="1.10.246.80">
    <property type="match status" value="1"/>
</dbReference>
<evidence type="ECO:0000259" key="12">
    <source>
        <dbReference type="Pfam" id="PF12627"/>
    </source>
</evidence>
<evidence type="ECO:0000256" key="2">
    <source>
        <dbReference type="ARBA" id="ARBA00022679"/>
    </source>
</evidence>
<dbReference type="Proteomes" id="UP000179024">
    <property type="component" value="Unassembled WGS sequence"/>
</dbReference>
<dbReference type="InterPro" id="IPR002646">
    <property type="entry name" value="PolA_pol_head_dom"/>
</dbReference>
<evidence type="ECO:0008006" key="16">
    <source>
        <dbReference type="Google" id="ProtNLM"/>
    </source>
</evidence>
<name>A0A1F7I7M0_9BACT</name>
<evidence type="ECO:0000259" key="13">
    <source>
        <dbReference type="Pfam" id="PF13735"/>
    </source>
</evidence>
<evidence type="ECO:0000313" key="15">
    <source>
        <dbReference type="Proteomes" id="UP000179024"/>
    </source>
</evidence>
<dbReference type="InterPro" id="IPR043519">
    <property type="entry name" value="NT_sf"/>
</dbReference>
<evidence type="ECO:0000256" key="8">
    <source>
        <dbReference type="ARBA" id="ARBA00022884"/>
    </source>
</evidence>
<comment type="similarity">
    <text evidence="9">Belongs to the tRNA nucleotidyltransferase/poly(A) polymerase family.</text>
</comment>
<dbReference type="CDD" id="cd05398">
    <property type="entry name" value="NT_ClassII-CCAase"/>
    <property type="match status" value="1"/>
</dbReference>
<dbReference type="InterPro" id="IPR003607">
    <property type="entry name" value="HD/PDEase_dom"/>
</dbReference>
<feature type="domain" description="CCA-adding enzyme C-terminal" evidence="13">
    <location>
        <begin position="335"/>
        <end position="429"/>
    </location>
</feature>
<evidence type="ECO:0000256" key="4">
    <source>
        <dbReference type="ARBA" id="ARBA00022695"/>
    </source>
</evidence>
<evidence type="ECO:0000256" key="7">
    <source>
        <dbReference type="ARBA" id="ARBA00022842"/>
    </source>
</evidence>
<dbReference type="EMBL" id="MGAE01000022">
    <property type="protein sequence ID" value="OGK39272.1"/>
    <property type="molecule type" value="Genomic_DNA"/>
</dbReference>
<keyword evidence="8 9" id="KW-0694">RNA-binding</keyword>
<evidence type="ECO:0000313" key="14">
    <source>
        <dbReference type="EMBL" id="OGK39272.1"/>
    </source>
</evidence>
<dbReference type="GO" id="GO:0008033">
    <property type="term" value="P:tRNA processing"/>
    <property type="evidence" value="ECO:0007669"/>
    <property type="project" value="UniProtKB-KW"/>
</dbReference>
<keyword evidence="4" id="KW-0548">Nucleotidyltransferase</keyword>
<dbReference type="PANTHER" id="PTHR46173:SF1">
    <property type="entry name" value="CCA TRNA NUCLEOTIDYLTRANSFERASE 1, MITOCHONDRIAL"/>
    <property type="match status" value="1"/>
</dbReference>
<reference evidence="14 15" key="1">
    <citation type="journal article" date="2016" name="Nat. Commun.">
        <title>Thousands of microbial genomes shed light on interconnected biogeochemical processes in an aquifer system.</title>
        <authorList>
            <person name="Anantharaman K."/>
            <person name="Brown C.T."/>
            <person name="Hug L.A."/>
            <person name="Sharon I."/>
            <person name="Castelle C.J."/>
            <person name="Probst A.J."/>
            <person name="Thomas B.C."/>
            <person name="Singh A."/>
            <person name="Wilkins M.J."/>
            <person name="Karaoz U."/>
            <person name="Brodie E.L."/>
            <person name="Williams K.H."/>
            <person name="Hubbard S.S."/>
            <person name="Banfield J.F."/>
        </authorList>
    </citation>
    <scope>NUCLEOTIDE SEQUENCE [LARGE SCALE GENOMIC DNA]</scope>
</reference>
<dbReference type="InterPro" id="IPR050264">
    <property type="entry name" value="Bact_CCA-adding_enz_type3_sf"/>
</dbReference>
<dbReference type="AlphaFoldDB" id="A0A1F7I7M0"/>
<evidence type="ECO:0000259" key="10">
    <source>
        <dbReference type="Pfam" id="PF01743"/>
    </source>
</evidence>
<dbReference type="CDD" id="cd00077">
    <property type="entry name" value="HDc"/>
    <property type="match status" value="1"/>
</dbReference>
<dbReference type="Pfam" id="PF01743">
    <property type="entry name" value="PolyA_pol"/>
    <property type="match status" value="1"/>
</dbReference>
<evidence type="ECO:0000259" key="11">
    <source>
        <dbReference type="Pfam" id="PF01966"/>
    </source>
</evidence>
<dbReference type="Pfam" id="PF13735">
    <property type="entry name" value="tRNA_NucTran2_2"/>
    <property type="match status" value="1"/>
</dbReference>
<dbReference type="SUPFAM" id="SSF81301">
    <property type="entry name" value="Nucleotidyltransferase"/>
    <property type="match status" value="1"/>
</dbReference>
<dbReference type="GO" id="GO:0000166">
    <property type="term" value="F:nucleotide binding"/>
    <property type="evidence" value="ECO:0007669"/>
    <property type="project" value="UniProtKB-KW"/>
</dbReference>